<dbReference type="AlphaFoldDB" id="A0AAV5GKC3"/>
<dbReference type="Proteomes" id="UP001342314">
    <property type="component" value="Unassembled WGS sequence"/>
</dbReference>
<organism evidence="1 2">
    <name type="scientific">Rhodotorula paludigena</name>
    <dbReference type="NCBI Taxonomy" id="86838"/>
    <lineage>
        <taxon>Eukaryota</taxon>
        <taxon>Fungi</taxon>
        <taxon>Dikarya</taxon>
        <taxon>Basidiomycota</taxon>
        <taxon>Pucciniomycotina</taxon>
        <taxon>Microbotryomycetes</taxon>
        <taxon>Sporidiobolales</taxon>
        <taxon>Sporidiobolaceae</taxon>
        <taxon>Rhodotorula</taxon>
    </lineage>
</organism>
<accession>A0AAV5GKC3</accession>
<reference evidence="1 2" key="1">
    <citation type="submission" date="2021-12" db="EMBL/GenBank/DDBJ databases">
        <title>High titer production of polyol ester of fatty acids by Rhodotorula paludigena BS15 towards product separation-free biomass refinery.</title>
        <authorList>
            <person name="Mano J."/>
            <person name="Ono H."/>
            <person name="Tanaka T."/>
            <person name="Naito K."/>
            <person name="Sushida H."/>
            <person name="Ike M."/>
            <person name="Tokuyasu K."/>
            <person name="Kitaoka M."/>
        </authorList>
    </citation>
    <scope>NUCLEOTIDE SEQUENCE [LARGE SCALE GENOMIC DNA]</scope>
    <source>
        <strain evidence="1 2">BS15</strain>
    </source>
</reference>
<evidence type="ECO:0000313" key="1">
    <source>
        <dbReference type="EMBL" id="GJN89912.1"/>
    </source>
</evidence>
<name>A0AAV5GKC3_9BASI</name>
<proteinExistence type="predicted"/>
<sequence>MHRSLEVHSTAASGASRVIDDELSDSLGSRHKVEDVKRAIELELGEGSPFDLFRVNPNGSIGESLRATSWGAVDFNTILLPVPVSSDFSPPTLRSQRGRWLQARPLSIATHDGLAYAHAIDPPVERAQRG</sequence>
<protein>
    <submittedName>
        <fullName evidence="1">Uncharacterized protein</fullName>
    </submittedName>
</protein>
<evidence type="ECO:0000313" key="2">
    <source>
        <dbReference type="Proteomes" id="UP001342314"/>
    </source>
</evidence>
<keyword evidence="2" id="KW-1185">Reference proteome</keyword>
<gene>
    <name evidence="1" type="ORF">Rhopal_002901-T1</name>
</gene>
<comment type="caution">
    <text evidence="1">The sequence shown here is derived from an EMBL/GenBank/DDBJ whole genome shotgun (WGS) entry which is preliminary data.</text>
</comment>
<dbReference type="EMBL" id="BQKY01000005">
    <property type="protein sequence ID" value="GJN89912.1"/>
    <property type="molecule type" value="Genomic_DNA"/>
</dbReference>